<accession>I9RRT0</accession>
<sequence length="40" mass="4388">MKNKLLWLLTLNAGLFASVPNPADVIVGDYFYGLQVVSYG</sequence>
<evidence type="ECO:0000313" key="2">
    <source>
        <dbReference type="Proteomes" id="UP000004761"/>
    </source>
</evidence>
<reference evidence="1 2" key="1">
    <citation type="journal article" date="2013" name="Pathog. Dis.">
        <title>Genome sequences of 65 Helicobacter pylori strains isolated from asymptomatic individuals and patients with gastric cancer, peptic ulcer disease, or gastritis.</title>
        <authorList>
            <person name="Blanchard T.G."/>
            <person name="Czinn S.J."/>
            <person name="Correa P."/>
            <person name="Nakazawa T."/>
            <person name="Keelan M."/>
            <person name="Morningstar L."/>
            <person name="Santana-Cruz I."/>
            <person name="Maroo A."/>
            <person name="McCracken C."/>
            <person name="Shefchek K."/>
            <person name="Daugherty S."/>
            <person name="Song Y."/>
            <person name="Fraser C.M."/>
            <person name="Fricke W.F."/>
        </authorList>
    </citation>
    <scope>NUCLEOTIDE SEQUENCE [LARGE SCALE GENOMIC DNA]</scope>
    <source>
        <strain evidence="1 2">Hp H-24</strain>
    </source>
</reference>
<evidence type="ECO:0000313" key="1">
    <source>
        <dbReference type="EMBL" id="EJB49151.1"/>
    </source>
</evidence>
<organism evidence="1 2">
    <name type="scientific">Helicobacter pylori Hp H-24</name>
    <dbReference type="NCBI Taxonomy" id="992039"/>
    <lineage>
        <taxon>Bacteria</taxon>
        <taxon>Pseudomonadati</taxon>
        <taxon>Campylobacterota</taxon>
        <taxon>Epsilonproteobacteria</taxon>
        <taxon>Campylobacterales</taxon>
        <taxon>Helicobacteraceae</taxon>
        <taxon>Helicobacter</taxon>
    </lineage>
</organism>
<dbReference type="AlphaFoldDB" id="I9RRT0"/>
<protein>
    <submittedName>
        <fullName evidence="1">Uncharacterized protein</fullName>
    </submittedName>
</protein>
<name>I9RRT0_HELPX</name>
<dbReference type="Proteomes" id="UP000004761">
    <property type="component" value="Unassembled WGS sequence"/>
</dbReference>
<comment type="caution">
    <text evidence="1">The sequence shown here is derived from an EMBL/GenBank/DDBJ whole genome shotgun (WGS) entry which is preliminary data.</text>
</comment>
<dbReference type="EMBL" id="AKOG01000008">
    <property type="protein sequence ID" value="EJB49151.1"/>
    <property type="molecule type" value="Genomic_DNA"/>
</dbReference>
<proteinExistence type="predicted"/>
<gene>
    <name evidence="1" type="ORF">HPHPH24_1718</name>
</gene>